<dbReference type="InterPro" id="IPR011990">
    <property type="entry name" value="TPR-like_helical_dom_sf"/>
</dbReference>
<dbReference type="GO" id="GO:0005737">
    <property type="term" value="C:cytoplasm"/>
    <property type="evidence" value="ECO:0007669"/>
    <property type="project" value="TreeGrafter"/>
</dbReference>
<dbReference type="InterPro" id="IPR002130">
    <property type="entry name" value="Cyclophilin-type_PPIase_dom"/>
</dbReference>
<dbReference type="Gene3D" id="1.25.40.10">
    <property type="entry name" value="Tetratricopeptide repeat domain"/>
    <property type="match status" value="1"/>
</dbReference>
<comment type="catalytic activity">
    <reaction evidence="1">
        <text>[protein]-peptidylproline (omega=180) = [protein]-peptidylproline (omega=0)</text>
        <dbReference type="Rhea" id="RHEA:16237"/>
        <dbReference type="Rhea" id="RHEA-COMP:10747"/>
        <dbReference type="Rhea" id="RHEA-COMP:10748"/>
        <dbReference type="ChEBI" id="CHEBI:83833"/>
        <dbReference type="ChEBI" id="CHEBI:83834"/>
        <dbReference type="EC" id="5.2.1.8"/>
    </reaction>
</comment>
<reference evidence="7" key="1">
    <citation type="journal article" date="2018" name="PLoS ONE">
        <title>Characterization of spliced leader trans-splicing in a photosynthetic rhizarian amoeba, Paulinella micropora, and its possible role in functional gene transfer.</title>
        <authorList>
            <person name="Matsuo M."/>
            <person name="Katahata A."/>
            <person name="Satoh S."/>
            <person name="Matsuzaki M."/>
            <person name="Nomura M."/>
            <person name="Ishida K."/>
            <person name="Inagaki Y."/>
            <person name="Obokata J."/>
        </authorList>
    </citation>
    <scope>NUCLEOTIDE SEQUENCE</scope>
    <source>
        <strain evidence="7">MYN1</strain>
    </source>
</reference>
<dbReference type="PRINTS" id="PR00153">
    <property type="entry name" value="CSAPPISMRASE"/>
</dbReference>
<dbReference type="EC" id="5.2.1.8" evidence="2"/>
<dbReference type="InterPro" id="IPR029000">
    <property type="entry name" value="Cyclophilin-like_dom_sf"/>
</dbReference>
<keyword evidence="4" id="KW-0413">Isomerase</keyword>
<dbReference type="Pfam" id="PF00160">
    <property type="entry name" value="Pro_isomerase"/>
    <property type="match status" value="1"/>
</dbReference>
<dbReference type="PROSITE" id="PS00170">
    <property type="entry name" value="CSA_PPIASE_1"/>
    <property type="match status" value="1"/>
</dbReference>
<sequence length="364" mass="40828">MVGYDTKMRDESNPRLYMDISIGRSKAGRIVLEVFKDVVPKTAENFRALCTGEKGENAAGQKLCYKGSIFHRVIKQFMIQGGDFTRFNGTGGESIYGEKFADENFQLKHEKPFLLSMANAGKNTNGSQFFITTTTTPHLDGKHVVFGKVLKGHELVREIEQNPTAPGDKPLQEVKVVDCGELKKDEADGVEVDASDPYPAFPEDFKDVMPVEERINTAAKIKELGNEEFKANNFQKALRKYDKCLRYLRAEEFPSDEEKTQLEVAERLIKLNRAACNLPLKNYKRVIEDCEGVLAAEPSNVKALARAGKAYAFLENWDGAKQALVKAVKLNPSDTASVQLLEKVKKRRKAEAQKESKKYAKMFG</sequence>
<proteinExistence type="evidence at transcript level"/>
<protein>
    <recommendedName>
        <fullName evidence="2">peptidylprolyl isomerase</fullName>
        <ecNumber evidence="2">5.2.1.8</ecNumber>
    </recommendedName>
</protein>
<dbReference type="GO" id="GO:0003755">
    <property type="term" value="F:peptidyl-prolyl cis-trans isomerase activity"/>
    <property type="evidence" value="ECO:0007669"/>
    <property type="project" value="UniProtKB-KW"/>
</dbReference>
<keyword evidence="3" id="KW-0697">Rotamase</keyword>
<feature type="domain" description="PPIase cyclophilin-type" evidence="6">
    <location>
        <begin position="17"/>
        <end position="181"/>
    </location>
</feature>
<accession>A0A2Z6ERX0</accession>
<dbReference type="PROSITE" id="PS50072">
    <property type="entry name" value="CSA_PPIASE_2"/>
    <property type="match status" value="1"/>
</dbReference>
<dbReference type="EMBL" id="LC384067">
    <property type="protein sequence ID" value="BBE07974.1"/>
    <property type="molecule type" value="mRNA"/>
</dbReference>
<dbReference type="SUPFAM" id="SSF50891">
    <property type="entry name" value="Cyclophilin-like"/>
    <property type="match status" value="1"/>
</dbReference>
<dbReference type="GO" id="GO:0016018">
    <property type="term" value="F:cyclosporin A binding"/>
    <property type="evidence" value="ECO:0007669"/>
    <property type="project" value="TreeGrafter"/>
</dbReference>
<dbReference type="PANTHER" id="PTHR11071">
    <property type="entry name" value="PEPTIDYL-PROLYL CIS-TRANS ISOMERASE"/>
    <property type="match status" value="1"/>
</dbReference>
<evidence type="ECO:0000256" key="4">
    <source>
        <dbReference type="ARBA" id="ARBA00023235"/>
    </source>
</evidence>
<dbReference type="InterPro" id="IPR019734">
    <property type="entry name" value="TPR_rpt"/>
</dbReference>
<keyword evidence="5" id="KW-0802">TPR repeat</keyword>
<evidence type="ECO:0000256" key="1">
    <source>
        <dbReference type="ARBA" id="ARBA00000971"/>
    </source>
</evidence>
<dbReference type="SUPFAM" id="SSF48452">
    <property type="entry name" value="TPR-like"/>
    <property type="match status" value="1"/>
</dbReference>
<dbReference type="FunFam" id="2.40.100.10:FF:000009">
    <property type="entry name" value="Peptidyl-prolyl cis-trans isomerase D"/>
    <property type="match status" value="1"/>
</dbReference>
<dbReference type="CDD" id="cd01926">
    <property type="entry name" value="cyclophilin_ABH_like"/>
    <property type="match status" value="1"/>
</dbReference>
<evidence type="ECO:0000313" key="7">
    <source>
        <dbReference type="EMBL" id="BBE07974.1"/>
    </source>
</evidence>
<dbReference type="SMART" id="SM00028">
    <property type="entry name" value="TPR"/>
    <property type="match status" value="3"/>
</dbReference>
<gene>
    <name evidence="7" type="primary">CypA</name>
</gene>
<dbReference type="GO" id="GO:0006457">
    <property type="term" value="P:protein folding"/>
    <property type="evidence" value="ECO:0007669"/>
    <property type="project" value="InterPro"/>
</dbReference>
<dbReference type="AlphaFoldDB" id="A0A2Z6ERX0"/>
<evidence type="ECO:0000259" key="6">
    <source>
        <dbReference type="PROSITE" id="PS50072"/>
    </source>
</evidence>
<feature type="repeat" description="TPR" evidence="5">
    <location>
        <begin position="301"/>
        <end position="334"/>
    </location>
</feature>
<name>A0A2Z6ERX0_9EUKA</name>
<dbReference type="InterPro" id="IPR020892">
    <property type="entry name" value="Cyclophilin-type_PPIase_CS"/>
</dbReference>
<evidence type="ECO:0000256" key="5">
    <source>
        <dbReference type="PROSITE-ProRule" id="PRU00339"/>
    </source>
</evidence>
<evidence type="ECO:0000256" key="2">
    <source>
        <dbReference type="ARBA" id="ARBA00013194"/>
    </source>
</evidence>
<organism evidence="7">
    <name type="scientific">Paulinella micropora</name>
    <dbReference type="NCBI Taxonomy" id="1928728"/>
    <lineage>
        <taxon>Eukaryota</taxon>
        <taxon>Sar</taxon>
        <taxon>Rhizaria</taxon>
        <taxon>Cercozoa</taxon>
        <taxon>Imbricatea</taxon>
        <taxon>Silicofilosea</taxon>
        <taxon>Euglyphida</taxon>
        <taxon>Paulinellidae</taxon>
        <taxon>Paulinella</taxon>
    </lineage>
</organism>
<dbReference type="Gene3D" id="2.40.100.10">
    <property type="entry name" value="Cyclophilin-like"/>
    <property type="match status" value="1"/>
</dbReference>
<evidence type="ECO:0000256" key="3">
    <source>
        <dbReference type="ARBA" id="ARBA00023110"/>
    </source>
</evidence>
<dbReference type="PANTHER" id="PTHR11071:SF561">
    <property type="entry name" value="PEPTIDYL-PROLYL CIS-TRANS ISOMERASE D-RELATED"/>
    <property type="match status" value="1"/>
</dbReference>
<dbReference type="PROSITE" id="PS50005">
    <property type="entry name" value="TPR"/>
    <property type="match status" value="1"/>
</dbReference>